<keyword evidence="1" id="KW-0862">Zinc</keyword>
<dbReference type="GO" id="GO:0008270">
    <property type="term" value="F:zinc ion binding"/>
    <property type="evidence" value="ECO:0007669"/>
    <property type="project" value="UniProtKB-KW"/>
</dbReference>
<keyword evidence="3" id="KW-0732">Signal</keyword>
<dbReference type="CDD" id="cd16448">
    <property type="entry name" value="RING-H2"/>
    <property type="match status" value="1"/>
</dbReference>
<organism evidence="5 6">
    <name type="scientific">Orbilia blumenaviensis</name>
    <dbReference type="NCBI Taxonomy" id="1796055"/>
    <lineage>
        <taxon>Eukaryota</taxon>
        <taxon>Fungi</taxon>
        <taxon>Dikarya</taxon>
        <taxon>Ascomycota</taxon>
        <taxon>Pezizomycotina</taxon>
        <taxon>Orbiliomycetes</taxon>
        <taxon>Orbiliales</taxon>
        <taxon>Orbiliaceae</taxon>
        <taxon>Orbilia</taxon>
    </lineage>
</organism>
<proteinExistence type="predicted"/>
<keyword evidence="6" id="KW-1185">Reference proteome</keyword>
<feature type="domain" description="RING-type" evidence="4">
    <location>
        <begin position="198"/>
        <end position="263"/>
    </location>
</feature>
<reference evidence="5 6" key="1">
    <citation type="submission" date="2019-10" db="EMBL/GenBank/DDBJ databases">
        <authorList>
            <person name="Palmer J.M."/>
        </authorList>
    </citation>
    <scope>NUCLEOTIDE SEQUENCE [LARGE SCALE GENOMIC DNA]</scope>
    <source>
        <strain evidence="5 6">TWF730</strain>
    </source>
</reference>
<dbReference type="PROSITE" id="PS50089">
    <property type="entry name" value="ZF_RING_2"/>
    <property type="match status" value="1"/>
</dbReference>
<evidence type="ECO:0000313" key="5">
    <source>
        <dbReference type="EMBL" id="KAK6357969.1"/>
    </source>
</evidence>
<dbReference type="Proteomes" id="UP001373714">
    <property type="component" value="Unassembled WGS sequence"/>
</dbReference>
<evidence type="ECO:0000256" key="1">
    <source>
        <dbReference type="PROSITE-ProRule" id="PRU00175"/>
    </source>
</evidence>
<gene>
    <name evidence="5" type="ORF">TWF730_007324</name>
</gene>
<accession>A0AAV9V833</accession>
<evidence type="ECO:0000259" key="4">
    <source>
        <dbReference type="PROSITE" id="PS50089"/>
    </source>
</evidence>
<dbReference type="InterPro" id="IPR001841">
    <property type="entry name" value="Znf_RING"/>
</dbReference>
<evidence type="ECO:0000313" key="6">
    <source>
        <dbReference type="Proteomes" id="UP001373714"/>
    </source>
</evidence>
<comment type="caution">
    <text evidence="5">The sequence shown here is derived from an EMBL/GenBank/DDBJ whole genome shotgun (WGS) entry which is preliminary data.</text>
</comment>
<protein>
    <recommendedName>
        <fullName evidence="4">RING-type domain-containing protein</fullName>
    </recommendedName>
</protein>
<dbReference type="Gene3D" id="3.30.40.10">
    <property type="entry name" value="Zinc/RING finger domain, C3HC4 (zinc finger)"/>
    <property type="match status" value="1"/>
</dbReference>
<keyword evidence="1" id="KW-0863">Zinc-finger</keyword>
<dbReference type="Pfam" id="PF13639">
    <property type="entry name" value="zf-RING_2"/>
    <property type="match status" value="1"/>
</dbReference>
<feature type="region of interest" description="Disordered" evidence="2">
    <location>
        <begin position="259"/>
        <end position="330"/>
    </location>
</feature>
<dbReference type="SMART" id="SM00184">
    <property type="entry name" value="RING"/>
    <property type="match status" value="1"/>
</dbReference>
<feature type="compositionally biased region" description="Basic and acidic residues" evidence="2">
    <location>
        <begin position="301"/>
        <end position="314"/>
    </location>
</feature>
<dbReference type="InterPro" id="IPR013083">
    <property type="entry name" value="Znf_RING/FYVE/PHD"/>
</dbReference>
<sequence length="433" mass="49248">MWCHLWFATLVISITIFSRLSLAALPEIPEGANFVYQIDGDAIISNKLIPKTISGWNKHPGSRYPEPCFPLADTDTRKIYIFEHIRRLALNAIFYDIPRRDSDIKFEFFQDDECRVPNHPRMLYSSGEYTIPEEIKTRIGSLRLIDPLSLAFLRNPYLSRVNPSEDILLRNEERWSRDKRLFDEVRADLSAGNKDRICTICQLSLVEREPSSALLGDCGHSYHHGCLERWAAANPEGGRRDPVEFRRKTGFPLVQMTSCPDCRKPLNPRKMARIPTQGVDDEEEGDGRPDQLRNEPVIPRTPERQRNNIAERHNSPTIGPPSLYTSPGSDLEDLVNAEYMDERARGPSRVRRPANYDFQSAFVGNNPLVLPEDYTNYVLEAPFSLEGPDVLPRTNPDVNTNPFLSHTDYDHSVNEGLSGFNGIGRSLRSGQLG</sequence>
<evidence type="ECO:0000256" key="3">
    <source>
        <dbReference type="SAM" id="SignalP"/>
    </source>
</evidence>
<feature type="signal peptide" evidence="3">
    <location>
        <begin position="1"/>
        <end position="23"/>
    </location>
</feature>
<keyword evidence="1" id="KW-0479">Metal-binding</keyword>
<dbReference type="SUPFAM" id="SSF57850">
    <property type="entry name" value="RING/U-box"/>
    <property type="match status" value="1"/>
</dbReference>
<feature type="chain" id="PRO_5043552874" description="RING-type domain-containing protein" evidence="3">
    <location>
        <begin position="24"/>
        <end position="433"/>
    </location>
</feature>
<dbReference type="AlphaFoldDB" id="A0AAV9V833"/>
<dbReference type="EMBL" id="JAVHNS010000004">
    <property type="protein sequence ID" value="KAK6357969.1"/>
    <property type="molecule type" value="Genomic_DNA"/>
</dbReference>
<name>A0AAV9V833_9PEZI</name>
<evidence type="ECO:0000256" key="2">
    <source>
        <dbReference type="SAM" id="MobiDB-lite"/>
    </source>
</evidence>